<dbReference type="RefSeq" id="WP_189046458.1">
    <property type="nucleotide sequence ID" value="NZ_BMJQ01000006.1"/>
</dbReference>
<reference evidence="2" key="2">
    <citation type="submission" date="2020-09" db="EMBL/GenBank/DDBJ databases">
        <authorList>
            <person name="Sun Q."/>
            <person name="Zhou Y."/>
        </authorList>
    </citation>
    <scope>NUCLEOTIDE SEQUENCE</scope>
    <source>
        <strain evidence="2">CGMCC 1.15725</strain>
    </source>
</reference>
<accession>A0A8J2YV75</accession>
<feature type="region of interest" description="Disordered" evidence="1">
    <location>
        <begin position="45"/>
        <end position="64"/>
    </location>
</feature>
<name>A0A8J2YV75_9PROT</name>
<dbReference type="Proteomes" id="UP000646365">
    <property type="component" value="Unassembled WGS sequence"/>
</dbReference>
<evidence type="ECO:0000256" key="1">
    <source>
        <dbReference type="SAM" id="MobiDB-lite"/>
    </source>
</evidence>
<keyword evidence="3" id="KW-1185">Reference proteome</keyword>
<proteinExistence type="predicted"/>
<protein>
    <submittedName>
        <fullName evidence="2">Uncharacterized protein</fullName>
    </submittedName>
</protein>
<sequence length="64" mass="6857">MEKRSTPVLAFPLRLPRGVTHDGWWLSTEPVAPACVILPFVRPASASASPRAGAFPPTDKDASE</sequence>
<organism evidence="2 3">
    <name type="scientific">Aliidongia dinghuensis</name>
    <dbReference type="NCBI Taxonomy" id="1867774"/>
    <lineage>
        <taxon>Bacteria</taxon>
        <taxon>Pseudomonadati</taxon>
        <taxon>Pseudomonadota</taxon>
        <taxon>Alphaproteobacteria</taxon>
        <taxon>Rhodospirillales</taxon>
        <taxon>Dongiaceae</taxon>
        <taxon>Aliidongia</taxon>
    </lineage>
</organism>
<evidence type="ECO:0000313" key="3">
    <source>
        <dbReference type="Proteomes" id="UP000646365"/>
    </source>
</evidence>
<reference evidence="2" key="1">
    <citation type="journal article" date="2014" name="Int. J. Syst. Evol. Microbiol.">
        <title>Complete genome sequence of Corynebacterium casei LMG S-19264T (=DSM 44701T), isolated from a smear-ripened cheese.</title>
        <authorList>
            <consortium name="US DOE Joint Genome Institute (JGI-PGF)"/>
            <person name="Walter F."/>
            <person name="Albersmeier A."/>
            <person name="Kalinowski J."/>
            <person name="Ruckert C."/>
        </authorList>
    </citation>
    <scope>NUCLEOTIDE SEQUENCE</scope>
    <source>
        <strain evidence="2">CGMCC 1.15725</strain>
    </source>
</reference>
<dbReference type="AlphaFoldDB" id="A0A8J2YV75"/>
<comment type="caution">
    <text evidence="2">The sequence shown here is derived from an EMBL/GenBank/DDBJ whole genome shotgun (WGS) entry which is preliminary data.</text>
</comment>
<evidence type="ECO:0000313" key="2">
    <source>
        <dbReference type="EMBL" id="GGF19493.1"/>
    </source>
</evidence>
<gene>
    <name evidence="2" type="ORF">GCM10011611_26770</name>
</gene>
<dbReference type="EMBL" id="BMJQ01000006">
    <property type="protein sequence ID" value="GGF19493.1"/>
    <property type="molecule type" value="Genomic_DNA"/>
</dbReference>
<feature type="compositionally biased region" description="Low complexity" evidence="1">
    <location>
        <begin position="45"/>
        <end position="57"/>
    </location>
</feature>